<sequence length="120" mass="14108">MANVVFALHLNIFVTLFFVFTFSFALVLHSIWTHTLEKDFRLNIEWVLLIVVCIVEIALILWFWSTTPTIIGLFLTGLFYILVGISQIWLDKRLFKGVMWEYIWVAVIVFLVFITFSARS</sequence>
<protein>
    <submittedName>
        <fullName evidence="2">Uncharacterized protein</fullName>
    </submittedName>
</protein>
<feature type="transmembrane region" description="Helical" evidence="1">
    <location>
        <begin position="70"/>
        <end position="90"/>
    </location>
</feature>
<evidence type="ECO:0000313" key="3">
    <source>
        <dbReference type="Proteomes" id="UP000179264"/>
    </source>
</evidence>
<proteinExistence type="predicted"/>
<dbReference type="AlphaFoldDB" id="A0A1G2T6D2"/>
<evidence type="ECO:0000256" key="1">
    <source>
        <dbReference type="SAM" id="Phobius"/>
    </source>
</evidence>
<organism evidence="2 3">
    <name type="scientific">Candidatus Zambryskibacteria bacterium RIFCSPHIGHO2_02_38_10.5</name>
    <dbReference type="NCBI Taxonomy" id="1802742"/>
    <lineage>
        <taxon>Bacteria</taxon>
        <taxon>Candidatus Zambryskiibacteriota</taxon>
    </lineage>
</organism>
<dbReference type="EMBL" id="MHVL01000035">
    <property type="protein sequence ID" value="OHA92834.1"/>
    <property type="molecule type" value="Genomic_DNA"/>
</dbReference>
<feature type="transmembrane region" description="Helical" evidence="1">
    <location>
        <begin position="102"/>
        <end position="118"/>
    </location>
</feature>
<keyword evidence="1" id="KW-1133">Transmembrane helix</keyword>
<gene>
    <name evidence="2" type="ORF">A2W58_01775</name>
</gene>
<feature type="transmembrane region" description="Helical" evidence="1">
    <location>
        <begin position="44"/>
        <end position="64"/>
    </location>
</feature>
<evidence type="ECO:0000313" key="2">
    <source>
        <dbReference type="EMBL" id="OHA92834.1"/>
    </source>
</evidence>
<reference evidence="2 3" key="1">
    <citation type="journal article" date="2016" name="Nat. Commun.">
        <title>Thousands of microbial genomes shed light on interconnected biogeochemical processes in an aquifer system.</title>
        <authorList>
            <person name="Anantharaman K."/>
            <person name="Brown C.T."/>
            <person name="Hug L.A."/>
            <person name="Sharon I."/>
            <person name="Castelle C.J."/>
            <person name="Probst A.J."/>
            <person name="Thomas B.C."/>
            <person name="Singh A."/>
            <person name="Wilkins M.J."/>
            <person name="Karaoz U."/>
            <person name="Brodie E.L."/>
            <person name="Williams K.H."/>
            <person name="Hubbard S.S."/>
            <person name="Banfield J.F."/>
        </authorList>
    </citation>
    <scope>NUCLEOTIDE SEQUENCE [LARGE SCALE GENOMIC DNA]</scope>
</reference>
<accession>A0A1G2T6D2</accession>
<name>A0A1G2T6D2_9BACT</name>
<feature type="transmembrane region" description="Helical" evidence="1">
    <location>
        <begin position="6"/>
        <end position="32"/>
    </location>
</feature>
<dbReference type="Proteomes" id="UP000179264">
    <property type="component" value="Unassembled WGS sequence"/>
</dbReference>
<comment type="caution">
    <text evidence="2">The sequence shown here is derived from an EMBL/GenBank/DDBJ whole genome shotgun (WGS) entry which is preliminary data.</text>
</comment>
<keyword evidence="1" id="KW-0472">Membrane</keyword>
<keyword evidence="1" id="KW-0812">Transmembrane</keyword>